<evidence type="ECO:0000313" key="2">
    <source>
        <dbReference type="Proteomes" id="UP001627154"/>
    </source>
</evidence>
<dbReference type="AlphaFoldDB" id="A0ABD2WLX6"/>
<evidence type="ECO:0000313" key="1">
    <source>
        <dbReference type="EMBL" id="KAL3393664.1"/>
    </source>
</evidence>
<protein>
    <submittedName>
        <fullName evidence="1">Uncharacterized protein</fullName>
    </submittedName>
</protein>
<comment type="caution">
    <text evidence="1">The sequence shown here is derived from an EMBL/GenBank/DDBJ whole genome shotgun (WGS) entry which is preliminary data.</text>
</comment>
<reference evidence="1 2" key="1">
    <citation type="journal article" date="2024" name="bioRxiv">
        <title>A reference genome for Trichogramma kaykai: A tiny desert-dwelling parasitoid wasp with competing sex-ratio distorters.</title>
        <authorList>
            <person name="Culotta J."/>
            <person name="Lindsey A.R."/>
        </authorList>
    </citation>
    <scope>NUCLEOTIDE SEQUENCE [LARGE SCALE GENOMIC DNA]</scope>
    <source>
        <strain evidence="1 2">KSX58</strain>
    </source>
</reference>
<keyword evidence="2" id="KW-1185">Reference proteome</keyword>
<gene>
    <name evidence="1" type="ORF">TKK_011930</name>
</gene>
<dbReference type="EMBL" id="JBJJXI010000096">
    <property type="protein sequence ID" value="KAL3393664.1"/>
    <property type="molecule type" value="Genomic_DNA"/>
</dbReference>
<organism evidence="1 2">
    <name type="scientific">Trichogramma kaykai</name>
    <dbReference type="NCBI Taxonomy" id="54128"/>
    <lineage>
        <taxon>Eukaryota</taxon>
        <taxon>Metazoa</taxon>
        <taxon>Ecdysozoa</taxon>
        <taxon>Arthropoda</taxon>
        <taxon>Hexapoda</taxon>
        <taxon>Insecta</taxon>
        <taxon>Pterygota</taxon>
        <taxon>Neoptera</taxon>
        <taxon>Endopterygota</taxon>
        <taxon>Hymenoptera</taxon>
        <taxon>Apocrita</taxon>
        <taxon>Proctotrupomorpha</taxon>
        <taxon>Chalcidoidea</taxon>
        <taxon>Trichogrammatidae</taxon>
        <taxon>Trichogramma</taxon>
    </lineage>
</organism>
<proteinExistence type="predicted"/>
<name>A0ABD2WLX6_9HYME</name>
<sequence length="173" mass="20369">MDYERNRAFPSETQFSYIEKKRAIRQPYIPIEHWPEKYEAPKLDESAKKLIKKFILERYETTNQRFFNAERLAGRSRITSENVENEEPDAGSELIAYIKHLYMTPPSDQIRRLPYTSTRVFGYATPQNGILSSYQDSYGLTGGKIMMQNLQKMSQMIERRRLRAKLRAYNVGA</sequence>
<accession>A0ABD2WLX6</accession>
<dbReference type="Proteomes" id="UP001627154">
    <property type="component" value="Unassembled WGS sequence"/>
</dbReference>